<keyword evidence="1" id="KW-0723">Serine/threonine-protein kinase</keyword>
<dbReference type="EMBL" id="PRFA01000014">
    <property type="protein sequence ID" value="PWU97801.1"/>
    <property type="molecule type" value="Genomic_DNA"/>
</dbReference>
<dbReference type="PROSITE" id="PS00108">
    <property type="entry name" value="PROTEIN_KINASE_ST"/>
    <property type="match status" value="1"/>
</dbReference>
<dbReference type="VEuPathDB" id="TriTrypDB:BCY84_11206"/>
<dbReference type="GO" id="GO:0004674">
    <property type="term" value="F:protein serine/threonine kinase activity"/>
    <property type="evidence" value="ECO:0007669"/>
    <property type="project" value="UniProtKB-KW"/>
</dbReference>
<reference evidence="10 11" key="1">
    <citation type="journal article" date="2018" name="Microb. Genom.">
        <title>Expanding an expanded genome: long-read sequencing of Trypanosoma cruzi.</title>
        <authorList>
            <person name="Berna L."/>
            <person name="Rodriguez M."/>
            <person name="Chiribao M.L."/>
            <person name="Parodi-Talice A."/>
            <person name="Pita S."/>
            <person name="Rijo G."/>
            <person name="Alvarez-Valin F."/>
            <person name="Robello C."/>
        </authorList>
    </citation>
    <scope>NUCLEOTIDE SEQUENCE [LARGE SCALE GENOMIC DNA]</scope>
    <source>
        <strain evidence="10 11">Dm28c</strain>
    </source>
</reference>
<comment type="caution">
    <text evidence="10">The sequence shown here is derived from an EMBL/GenBank/DDBJ whole genome shotgun (WGS) entry which is preliminary data.</text>
</comment>
<evidence type="ECO:0000256" key="7">
    <source>
        <dbReference type="SAM" id="MobiDB-lite"/>
    </source>
</evidence>
<accession>A0A2V2VN88</accession>
<feature type="transmembrane region" description="Helical" evidence="8">
    <location>
        <begin position="86"/>
        <end position="104"/>
    </location>
</feature>
<keyword evidence="4 10" id="KW-0418">Kinase</keyword>
<dbReference type="PANTHER" id="PTHR24058">
    <property type="entry name" value="DUAL SPECIFICITY PROTEIN KINASE"/>
    <property type="match status" value="1"/>
</dbReference>
<dbReference type="VEuPathDB" id="TriTrypDB:C3747_33g194"/>
<dbReference type="InterPro" id="IPR000719">
    <property type="entry name" value="Prot_kinase_dom"/>
</dbReference>
<dbReference type="VEuPathDB" id="TriTrypDB:TcCLB.506839.10"/>
<dbReference type="InterPro" id="IPR011009">
    <property type="entry name" value="Kinase-like_dom_sf"/>
</dbReference>
<dbReference type="VEuPathDB" id="TriTrypDB:TcBrA4_0013860"/>
<dbReference type="Pfam" id="PF00069">
    <property type="entry name" value="Pkinase"/>
    <property type="match status" value="1"/>
</dbReference>
<feature type="transmembrane region" description="Helical" evidence="8">
    <location>
        <begin position="12"/>
        <end position="36"/>
    </location>
</feature>
<evidence type="ECO:0000256" key="6">
    <source>
        <dbReference type="PROSITE-ProRule" id="PRU10141"/>
    </source>
</evidence>
<evidence type="ECO:0000256" key="8">
    <source>
        <dbReference type="SAM" id="Phobius"/>
    </source>
</evidence>
<dbReference type="Proteomes" id="UP000246121">
    <property type="component" value="Unassembled WGS sequence"/>
</dbReference>
<dbReference type="VEuPathDB" id="TriTrypDB:TcYC6_0050160"/>
<dbReference type="PROSITE" id="PS00107">
    <property type="entry name" value="PROTEIN_KINASE_ATP"/>
    <property type="match status" value="1"/>
</dbReference>
<keyword evidence="8" id="KW-0812">Transmembrane</keyword>
<keyword evidence="3 6" id="KW-0547">Nucleotide-binding</keyword>
<evidence type="ECO:0000256" key="4">
    <source>
        <dbReference type="ARBA" id="ARBA00022777"/>
    </source>
</evidence>
<keyword evidence="5 6" id="KW-0067">ATP-binding</keyword>
<dbReference type="GO" id="GO:0004713">
    <property type="term" value="F:protein tyrosine kinase activity"/>
    <property type="evidence" value="ECO:0007669"/>
    <property type="project" value="TreeGrafter"/>
</dbReference>
<sequence length="653" mass="72991">MRSEMRSRIVVLIDIFFPYTLLFIYFFAAVLSFLTTKNNNQKKEKKKAIGLIVNIGRLFAETTKLKGIRKTQRKNEGKQKQKQKIVCFKYIYIIPVIITLFSVMNGRYVPQEVLGTGTYGRVLRCNDVLTGRQVAVKVSQRDAAYRRSAMNEIRVLQLLSHTDNALKMFDFFEESGHLCIASELLCTDFYEVLRKNGFQPLSLDTVRIVGERVLRALAELHKAGYMHCDIKPANVMLRFNETDRNNLSDFTKTCLIDFGAARQFHENTYYDVQSLWYRAPEVMLGLPYTSHIDSWSVGCLLFELYTGKPLFAGENPREQMTSIMCTVGMPPMEAFSSGANVEKLQLPCLAMDVNAEANLRNLIASYRCNVTGFNHSYQLVGEESAFVNLLCALLQPDVRWRLSCTDALRHAFFTSRCLYQGNIVSANFSVFSPNSSGLQSSIDSNFGAGFSSTGNDAHGFGGFEHLVPQQTQPHPNPHPQPRLKSESSPILPANSNSVPLVGLVGSPPGMVLPGTRPPASSQVNIPSSRVVLQNVMYPTPPMKIIQPVPFKTQQSQNALQQPQRISSNMLPVMVSAIGNPYSFPPCVRPECQVQNWEPVIFQPQQQIPPEVTPMFQCKILPGGCQYNYQGGADPSFYGASIKSDLHAAVYVPS</sequence>
<evidence type="ECO:0000259" key="9">
    <source>
        <dbReference type="PROSITE" id="PS50011"/>
    </source>
</evidence>
<dbReference type="GO" id="GO:0005524">
    <property type="term" value="F:ATP binding"/>
    <property type="evidence" value="ECO:0007669"/>
    <property type="project" value="UniProtKB-UniRule"/>
</dbReference>
<organism evidence="10 11">
    <name type="scientific">Trypanosoma cruzi</name>
    <dbReference type="NCBI Taxonomy" id="5693"/>
    <lineage>
        <taxon>Eukaryota</taxon>
        <taxon>Discoba</taxon>
        <taxon>Euglenozoa</taxon>
        <taxon>Kinetoplastea</taxon>
        <taxon>Metakinetoplastina</taxon>
        <taxon>Trypanosomatida</taxon>
        <taxon>Trypanosomatidae</taxon>
        <taxon>Trypanosoma</taxon>
        <taxon>Schizotrypanum</taxon>
    </lineage>
</organism>
<evidence type="ECO:0000313" key="10">
    <source>
        <dbReference type="EMBL" id="PWU97801.1"/>
    </source>
</evidence>
<feature type="binding site" evidence="6">
    <location>
        <position position="137"/>
    </location>
    <ligand>
        <name>ATP</name>
        <dbReference type="ChEBI" id="CHEBI:30616"/>
    </ligand>
</feature>
<feature type="domain" description="Protein kinase" evidence="9">
    <location>
        <begin position="108"/>
        <end position="413"/>
    </location>
</feature>
<dbReference type="VEuPathDB" id="TriTrypDB:TcCLB.480785.10"/>
<dbReference type="GO" id="GO:0005737">
    <property type="term" value="C:cytoplasm"/>
    <property type="evidence" value="ECO:0007669"/>
    <property type="project" value="TreeGrafter"/>
</dbReference>
<evidence type="ECO:0000256" key="2">
    <source>
        <dbReference type="ARBA" id="ARBA00022679"/>
    </source>
</evidence>
<keyword evidence="8" id="KW-1133">Transmembrane helix</keyword>
<dbReference type="InterPro" id="IPR008271">
    <property type="entry name" value="Ser/Thr_kinase_AS"/>
</dbReference>
<keyword evidence="8" id="KW-0472">Membrane</keyword>
<dbReference type="VEuPathDB" id="TriTrypDB:TCSYLVIO_004739"/>
<name>A0A2V2VN88_TRYCR</name>
<dbReference type="Gene3D" id="3.30.200.20">
    <property type="entry name" value="Phosphorylase Kinase, domain 1"/>
    <property type="match status" value="1"/>
</dbReference>
<evidence type="ECO:0000256" key="3">
    <source>
        <dbReference type="ARBA" id="ARBA00022741"/>
    </source>
</evidence>
<dbReference type="InterPro" id="IPR050494">
    <property type="entry name" value="Ser_Thr_dual-spec_kinase"/>
</dbReference>
<dbReference type="VEuPathDB" id="TriTrypDB:C4B63_14g158"/>
<keyword evidence="2" id="KW-0808">Transferase</keyword>
<dbReference type="SUPFAM" id="SSF56112">
    <property type="entry name" value="Protein kinase-like (PK-like)"/>
    <property type="match status" value="1"/>
</dbReference>
<evidence type="ECO:0000256" key="5">
    <source>
        <dbReference type="ARBA" id="ARBA00022840"/>
    </source>
</evidence>
<proteinExistence type="predicted"/>
<dbReference type="VEuPathDB" id="TriTrypDB:TcCL_NonESM09899"/>
<dbReference type="VEuPathDB" id="TriTrypDB:TCDM_02924"/>
<dbReference type="VEuPathDB" id="TriTrypDB:Tc_MARK_3523"/>
<dbReference type="AlphaFoldDB" id="A0A2V2VN88"/>
<feature type="region of interest" description="Disordered" evidence="7">
    <location>
        <begin position="461"/>
        <end position="491"/>
    </location>
</feature>
<gene>
    <name evidence="10" type="ORF">C4B63_14g158</name>
</gene>
<dbReference type="PROSITE" id="PS50011">
    <property type="entry name" value="PROTEIN_KINASE_DOM"/>
    <property type="match status" value="1"/>
</dbReference>
<protein>
    <submittedName>
        <fullName evidence="10">Putative serine/threonine kinase</fullName>
    </submittedName>
</protein>
<evidence type="ECO:0000313" key="11">
    <source>
        <dbReference type="Proteomes" id="UP000246121"/>
    </source>
</evidence>
<dbReference type="Gene3D" id="1.10.510.10">
    <property type="entry name" value="Transferase(Phosphotransferase) domain 1"/>
    <property type="match status" value="1"/>
</dbReference>
<dbReference type="VEuPathDB" id="TriTrypDB:ECC02_000567"/>
<dbReference type="SMART" id="SM00220">
    <property type="entry name" value="S_TKc"/>
    <property type="match status" value="1"/>
</dbReference>
<dbReference type="PANTHER" id="PTHR24058:SF108">
    <property type="entry name" value="KINASE, PUTATIVE-RELATED"/>
    <property type="match status" value="1"/>
</dbReference>
<dbReference type="InterPro" id="IPR017441">
    <property type="entry name" value="Protein_kinase_ATP_BS"/>
</dbReference>
<dbReference type="VEuPathDB" id="TriTrypDB:TcG_00472"/>
<evidence type="ECO:0000256" key="1">
    <source>
        <dbReference type="ARBA" id="ARBA00022527"/>
    </source>
</evidence>